<evidence type="ECO:0000313" key="3">
    <source>
        <dbReference type="Proteomes" id="UP000176662"/>
    </source>
</evidence>
<accession>A0A1G2DZW6</accession>
<organism evidence="2 3">
    <name type="scientific">Candidatus Nealsonbacteria bacterium RBG_13_38_11</name>
    <dbReference type="NCBI Taxonomy" id="1801662"/>
    <lineage>
        <taxon>Bacteria</taxon>
        <taxon>Candidatus Nealsoniibacteriota</taxon>
    </lineage>
</organism>
<protein>
    <recommendedName>
        <fullName evidence="1">Fungal lipase-type domain-containing protein</fullName>
    </recommendedName>
</protein>
<evidence type="ECO:0000259" key="1">
    <source>
        <dbReference type="Pfam" id="PF01764"/>
    </source>
</evidence>
<dbReference type="SUPFAM" id="SSF53474">
    <property type="entry name" value="alpha/beta-Hydrolases"/>
    <property type="match status" value="1"/>
</dbReference>
<dbReference type="InterPro" id="IPR029058">
    <property type="entry name" value="AB_hydrolase_fold"/>
</dbReference>
<proteinExistence type="predicted"/>
<dbReference type="Pfam" id="PF01764">
    <property type="entry name" value="Lipase_3"/>
    <property type="match status" value="1"/>
</dbReference>
<dbReference type="EMBL" id="MHLX01000014">
    <property type="protein sequence ID" value="OGZ19124.1"/>
    <property type="molecule type" value="Genomic_DNA"/>
</dbReference>
<dbReference type="AlphaFoldDB" id="A0A1G2DZW6"/>
<gene>
    <name evidence="2" type="ORF">A2Z68_01730</name>
</gene>
<evidence type="ECO:0000313" key="2">
    <source>
        <dbReference type="EMBL" id="OGZ19124.1"/>
    </source>
</evidence>
<name>A0A1G2DZW6_9BACT</name>
<sequence>MKKLIYLFVILIGLFFLFGPEVRPDNFQPQEVLATVQDSDVIIVFNSGGWGDVPLEKAEDFAPIIEKIQQTLDQWGYGTVVIPYTRTKADLFGRVAGFRELMNNFKNSSNDLAEKLEALNEKFPDKKIIVTGLSVGGAFVTKTYENISEELKDSVYTIAVGTPFWADNFESNNIIQVDNEGKDSLVRGNVSPLFFSLVKSPFKWLVSRIQGQPLPFSMAFQAQGHAYSWESPEVGPKIISFLSDKFR</sequence>
<dbReference type="Proteomes" id="UP000176662">
    <property type="component" value="Unassembled WGS sequence"/>
</dbReference>
<reference evidence="2 3" key="1">
    <citation type="journal article" date="2016" name="Nat. Commun.">
        <title>Thousands of microbial genomes shed light on interconnected biogeochemical processes in an aquifer system.</title>
        <authorList>
            <person name="Anantharaman K."/>
            <person name="Brown C.T."/>
            <person name="Hug L.A."/>
            <person name="Sharon I."/>
            <person name="Castelle C.J."/>
            <person name="Probst A.J."/>
            <person name="Thomas B.C."/>
            <person name="Singh A."/>
            <person name="Wilkins M.J."/>
            <person name="Karaoz U."/>
            <person name="Brodie E.L."/>
            <person name="Williams K.H."/>
            <person name="Hubbard S.S."/>
            <person name="Banfield J.F."/>
        </authorList>
    </citation>
    <scope>NUCLEOTIDE SEQUENCE [LARGE SCALE GENOMIC DNA]</scope>
</reference>
<dbReference type="Gene3D" id="3.40.50.1820">
    <property type="entry name" value="alpha/beta hydrolase"/>
    <property type="match status" value="1"/>
</dbReference>
<dbReference type="InterPro" id="IPR002921">
    <property type="entry name" value="Fungal_lipase-type"/>
</dbReference>
<feature type="domain" description="Fungal lipase-type" evidence="1">
    <location>
        <begin position="97"/>
        <end position="167"/>
    </location>
</feature>
<comment type="caution">
    <text evidence="2">The sequence shown here is derived from an EMBL/GenBank/DDBJ whole genome shotgun (WGS) entry which is preliminary data.</text>
</comment>
<dbReference type="GO" id="GO:0006629">
    <property type="term" value="P:lipid metabolic process"/>
    <property type="evidence" value="ECO:0007669"/>
    <property type="project" value="InterPro"/>
</dbReference>